<gene>
    <name evidence="3" type="ORF">Aple_010980</name>
</gene>
<dbReference type="Gene3D" id="1.10.443.10">
    <property type="entry name" value="Intergrase catalytic core"/>
    <property type="match status" value="1"/>
</dbReference>
<dbReference type="AlphaFoldDB" id="A0A5M3XGV6"/>
<proteinExistence type="predicted"/>
<evidence type="ECO:0000313" key="3">
    <source>
        <dbReference type="EMBL" id="GES18203.1"/>
    </source>
</evidence>
<dbReference type="InterPro" id="IPR013762">
    <property type="entry name" value="Integrase-like_cat_sf"/>
</dbReference>
<dbReference type="InterPro" id="IPR002104">
    <property type="entry name" value="Integrase_catalytic"/>
</dbReference>
<accession>A0A5M3XGV6</accession>
<feature type="domain" description="Tyr recombinase" evidence="2">
    <location>
        <begin position="1"/>
        <end position="110"/>
    </location>
</feature>
<organism evidence="3 4">
    <name type="scientific">Acrocarpospora pleiomorpha</name>
    <dbReference type="NCBI Taxonomy" id="90975"/>
    <lineage>
        <taxon>Bacteria</taxon>
        <taxon>Bacillati</taxon>
        <taxon>Actinomycetota</taxon>
        <taxon>Actinomycetes</taxon>
        <taxon>Streptosporangiales</taxon>
        <taxon>Streptosporangiaceae</taxon>
        <taxon>Acrocarpospora</taxon>
    </lineage>
</organism>
<comment type="caution">
    <text evidence="3">The sequence shown here is derived from an EMBL/GenBank/DDBJ whole genome shotgun (WGS) entry which is preliminary data.</text>
</comment>
<evidence type="ECO:0000259" key="2">
    <source>
        <dbReference type="PROSITE" id="PS51898"/>
    </source>
</evidence>
<dbReference type="RefSeq" id="WP_218038118.1">
    <property type="nucleotide sequence ID" value="NZ_BAAAHM010000017.1"/>
</dbReference>
<sequence length="119" mass="13339">MTALKHRLLVQETAREAAGEKWHASDLVFTTKNGKPIEPRNLNRAFEAHCRKAAVPRIRVHDTRHTCASLLAALDVHPRVAMRILRHSQISVTMGVYTQIASPETRRALEPLNQSIDSG</sequence>
<dbReference type="Proteomes" id="UP000377595">
    <property type="component" value="Unassembled WGS sequence"/>
</dbReference>
<keyword evidence="1" id="KW-0233">DNA recombination</keyword>
<dbReference type="InterPro" id="IPR011010">
    <property type="entry name" value="DNA_brk_join_enz"/>
</dbReference>
<dbReference type="GO" id="GO:0003677">
    <property type="term" value="F:DNA binding"/>
    <property type="evidence" value="ECO:0007669"/>
    <property type="project" value="InterPro"/>
</dbReference>
<dbReference type="EMBL" id="BLAF01000006">
    <property type="protein sequence ID" value="GES18203.1"/>
    <property type="molecule type" value="Genomic_DNA"/>
</dbReference>
<dbReference type="Pfam" id="PF00589">
    <property type="entry name" value="Phage_integrase"/>
    <property type="match status" value="1"/>
</dbReference>
<dbReference type="SUPFAM" id="SSF56349">
    <property type="entry name" value="DNA breaking-rejoining enzymes"/>
    <property type="match status" value="1"/>
</dbReference>
<dbReference type="GO" id="GO:0015074">
    <property type="term" value="P:DNA integration"/>
    <property type="evidence" value="ECO:0007669"/>
    <property type="project" value="InterPro"/>
</dbReference>
<evidence type="ECO:0000256" key="1">
    <source>
        <dbReference type="ARBA" id="ARBA00023172"/>
    </source>
</evidence>
<dbReference type="GO" id="GO:0006310">
    <property type="term" value="P:DNA recombination"/>
    <property type="evidence" value="ECO:0007669"/>
    <property type="project" value="UniProtKB-KW"/>
</dbReference>
<protein>
    <recommendedName>
        <fullName evidence="2">Tyr recombinase domain-containing protein</fullName>
    </recommendedName>
</protein>
<reference evidence="3 4" key="1">
    <citation type="submission" date="2019-10" db="EMBL/GenBank/DDBJ databases">
        <title>Whole genome shotgun sequence of Acrocarpospora pleiomorpha NBRC 16267.</title>
        <authorList>
            <person name="Ichikawa N."/>
            <person name="Kimura A."/>
            <person name="Kitahashi Y."/>
            <person name="Komaki H."/>
            <person name="Oguchi A."/>
        </authorList>
    </citation>
    <scope>NUCLEOTIDE SEQUENCE [LARGE SCALE GENOMIC DNA]</scope>
    <source>
        <strain evidence="3 4">NBRC 16267</strain>
    </source>
</reference>
<evidence type="ECO:0000313" key="4">
    <source>
        <dbReference type="Proteomes" id="UP000377595"/>
    </source>
</evidence>
<keyword evidence="4" id="KW-1185">Reference proteome</keyword>
<name>A0A5M3XGV6_9ACTN</name>
<dbReference type="PROSITE" id="PS51898">
    <property type="entry name" value="TYR_RECOMBINASE"/>
    <property type="match status" value="1"/>
</dbReference>